<dbReference type="SUPFAM" id="SSF101941">
    <property type="entry name" value="NAC domain"/>
    <property type="match status" value="1"/>
</dbReference>
<dbReference type="AlphaFoldDB" id="A0AAV0PJT8"/>
<dbReference type="InterPro" id="IPR003441">
    <property type="entry name" value="NAC-dom"/>
</dbReference>
<keyword evidence="5" id="KW-0539">Nucleus</keyword>
<evidence type="ECO:0000256" key="5">
    <source>
        <dbReference type="ARBA" id="ARBA00023242"/>
    </source>
</evidence>
<comment type="subcellular location">
    <subcellularLocation>
        <location evidence="1">Nucleus</location>
    </subcellularLocation>
</comment>
<keyword evidence="2" id="KW-0805">Transcription regulation</keyword>
<accession>A0AAV0PJT8</accession>
<keyword evidence="9" id="KW-1185">Reference proteome</keyword>
<evidence type="ECO:0000256" key="3">
    <source>
        <dbReference type="ARBA" id="ARBA00023125"/>
    </source>
</evidence>
<keyword evidence="4" id="KW-0804">Transcription</keyword>
<name>A0AAV0PJT8_9ROSI</name>
<feature type="region of interest" description="Disordered" evidence="6">
    <location>
        <begin position="325"/>
        <end position="346"/>
    </location>
</feature>
<gene>
    <name evidence="8" type="ORF">LITE_LOCUS38923</name>
</gene>
<evidence type="ECO:0000256" key="4">
    <source>
        <dbReference type="ARBA" id="ARBA00023163"/>
    </source>
</evidence>
<dbReference type="GO" id="GO:0005634">
    <property type="term" value="C:nucleus"/>
    <property type="evidence" value="ECO:0007669"/>
    <property type="project" value="UniProtKB-SubCell"/>
</dbReference>
<evidence type="ECO:0000256" key="1">
    <source>
        <dbReference type="ARBA" id="ARBA00004123"/>
    </source>
</evidence>
<evidence type="ECO:0000256" key="6">
    <source>
        <dbReference type="SAM" id="MobiDB-lite"/>
    </source>
</evidence>
<dbReference type="Pfam" id="PF02365">
    <property type="entry name" value="NAM"/>
    <property type="match status" value="1"/>
</dbReference>
<evidence type="ECO:0000256" key="2">
    <source>
        <dbReference type="ARBA" id="ARBA00023015"/>
    </source>
</evidence>
<feature type="domain" description="NAC" evidence="7">
    <location>
        <begin position="23"/>
        <end position="177"/>
    </location>
</feature>
<dbReference type="GO" id="GO:0006355">
    <property type="term" value="P:regulation of DNA-templated transcription"/>
    <property type="evidence" value="ECO:0007669"/>
    <property type="project" value="InterPro"/>
</dbReference>
<reference evidence="8" key="1">
    <citation type="submission" date="2022-08" db="EMBL/GenBank/DDBJ databases">
        <authorList>
            <person name="Gutierrez-Valencia J."/>
        </authorList>
    </citation>
    <scope>NUCLEOTIDE SEQUENCE</scope>
</reference>
<dbReference type="PANTHER" id="PTHR31719">
    <property type="entry name" value="NAC TRANSCRIPTION FACTOR 56"/>
    <property type="match status" value="1"/>
</dbReference>
<sequence>KKRERPYFSPFIMETKSGSDIHLPPGFRFYPTDEELIVQYLKNRIRSAPLPASIIAEIDLYKFDPWELPKKALFGEDEWYFFTPRDRKYPNGARPNRAAGSGYWKATGTDKPILSSTAMASVGVKKALVFYKGRPPKGIKTDWIMYEYRLPDTAVSTARQKGSMRLDDWVLCRVRQKCSSPRSLWEDRSAPIQELAGTFPKQNELLRMSADLCKTMNMTTPSIELVNKPGNTNNHNNDDMVRNYFSNPNDDVVKNYLYKECPMLPYIFASQDFSSCTTKQPAASSINFQGSDKSSISGYEEESSDDKNLQFSSATSLDNFFNPLKRKDVERDHQQQDSSFYLGKKPKNGDFDEDAMISICGDTFDINFCGDDEF</sequence>
<dbReference type="PANTHER" id="PTHR31719:SF157">
    <property type="entry name" value="NAC TRANSCRIPTION FACTOR-LIKE PROTEIN"/>
    <property type="match status" value="1"/>
</dbReference>
<evidence type="ECO:0000259" key="7">
    <source>
        <dbReference type="PROSITE" id="PS51005"/>
    </source>
</evidence>
<dbReference type="PROSITE" id="PS51005">
    <property type="entry name" value="NAC"/>
    <property type="match status" value="1"/>
</dbReference>
<dbReference type="FunFam" id="2.170.150.80:FF:000004">
    <property type="entry name" value="NAC transcription factor"/>
    <property type="match status" value="1"/>
</dbReference>
<keyword evidence="3" id="KW-0238">DNA-binding</keyword>
<comment type="caution">
    <text evidence="8">The sequence shown here is derived from an EMBL/GenBank/DDBJ whole genome shotgun (WGS) entry which is preliminary data.</text>
</comment>
<feature type="compositionally biased region" description="Basic and acidic residues" evidence="6">
    <location>
        <begin position="325"/>
        <end position="335"/>
    </location>
</feature>
<dbReference type="Proteomes" id="UP001154282">
    <property type="component" value="Unassembled WGS sequence"/>
</dbReference>
<dbReference type="Gene3D" id="2.170.150.80">
    <property type="entry name" value="NAC domain"/>
    <property type="match status" value="1"/>
</dbReference>
<protein>
    <recommendedName>
        <fullName evidence="7">NAC domain-containing protein</fullName>
    </recommendedName>
</protein>
<evidence type="ECO:0000313" key="9">
    <source>
        <dbReference type="Proteomes" id="UP001154282"/>
    </source>
</evidence>
<organism evidence="8 9">
    <name type="scientific">Linum tenue</name>
    <dbReference type="NCBI Taxonomy" id="586396"/>
    <lineage>
        <taxon>Eukaryota</taxon>
        <taxon>Viridiplantae</taxon>
        <taxon>Streptophyta</taxon>
        <taxon>Embryophyta</taxon>
        <taxon>Tracheophyta</taxon>
        <taxon>Spermatophyta</taxon>
        <taxon>Magnoliopsida</taxon>
        <taxon>eudicotyledons</taxon>
        <taxon>Gunneridae</taxon>
        <taxon>Pentapetalae</taxon>
        <taxon>rosids</taxon>
        <taxon>fabids</taxon>
        <taxon>Malpighiales</taxon>
        <taxon>Linaceae</taxon>
        <taxon>Linum</taxon>
    </lineage>
</organism>
<proteinExistence type="predicted"/>
<feature type="non-terminal residue" evidence="8">
    <location>
        <position position="1"/>
    </location>
</feature>
<dbReference type="EMBL" id="CAMGYJ010000009">
    <property type="protein sequence ID" value="CAI0471487.1"/>
    <property type="molecule type" value="Genomic_DNA"/>
</dbReference>
<dbReference type="InterPro" id="IPR036093">
    <property type="entry name" value="NAC_dom_sf"/>
</dbReference>
<evidence type="ECO:0000313" key="8">
    <source>
        <dbReference type="EMBL" id="CAI0471487.1"/>
    </source>
</evidence>
<dbReference type="GO" id="GO:0043565">
    <property type="term" value="F:sequence-specific DNA binding"/>
    <property type="evidence" value="ECO:0007669"/>
    <property type="project" value="UniProtKB-ARBA"/>
</dbReference>